<evidence type="ECO:0000256" key="3">
    <source>
        <dbReference type="ARBA" id="ARBA00023125"/>
    </source>
</evidence>
<dbReference type="PANTHER" id="PTHR33375">
    <property type="entry name" value="CHROMOSOME-PARTITIONING PROTEIN PARB-RELATED"/>
    <property type="match status" value="1"/>
</dbReference>
<sequence length="332" mass="38004">MAAQFYNNAIFWIEVEKIKPNPYQPRREFDEVKLRDLSESIRQYGILQPLTVTRREITKPDGGLAVEYELIAGERRLRASKLAGLSQVPATIRTGDPEDDNRMKLELAIIENLQREDLNPVDRAQAFQRLAEEFRFKHTQIAQKIGKSREYVSNTLRILMLPEEILTALRDGKISEGHTRPLLMLIDRKEEQGALFREILMKRLNVRETESIARRIAYDKVRKKDLAVDPELVEIEEELTERFGTRVQIERKDKGGKVVIDFFSNEDLRVLLDALHNKPEAVALLGGVAATEGEPLPADEASLAEDMAVAPEEAEKAMKEPEDLYNIKQFSI</sequence>
<evidence type="ECO:0000313" key="5">
    <source>
        <dbReference type="EMBL" id="OHA80645.1"/>
    </source>
</evidence>
<dbReference type="Gene3D" id="1.10.10.2830">
    <property type="match status" value="1"/>
</dbReference>
<dbReference type="GO" id="GO:0007059">
    <property type="term" value="P:chromosome segregation"/>
    <property type="evidence" value="ECO:0007669"/>
    <property type="project" value="UniProtKB-KW"/>
</dbReference>
<evidence type="ECO:0000256" key="2">
    <source>
        <dbReference type="ARBA" id="ARBA00022829"/>
    </source>
</evidence>
<dbReference type="GO" id="GO:0045881">
    <property type="term" value="P:positive regulation of sporulation resulting in formation of a cellular spore"/>
    <property type="evidence" value="ECO:0007669"/>
    <property type="project" value="TreeGrafter"/>
</dbReference>
<dbReference type="GO" id="GO:0005694">
    <property type="term" value="C:chromosome"/>
    <property type="evidence" value="ECO:0007669"/>
    <property type="project" value="TreeGrafter"/>
</dbReference>
<comment type="caution">
    <text evidence="5">The sequence shown here is derived from an EMBL/GenBank/DDBJ whole genome shotgun (WGS) entry which is preliminary data.</text>
</comment>
<dbReference type="InterPro" id="IPR050336">
    <property type="entry name" value="Chromosome_partition/occlusion"/>
</dbReference>
<dbReference type="InterPro" id="IPR004437">
    <property type="entry name" value="ParB/RepB/Spo0J"/>
</dbReference>
<proteinExistence type="inferred from homology"/>
<dbReference type="GO" id="GO:0003677">
    <property type="term" value="F:DNA binding"/>
    <property type="evidence" value="ECO:0007669"/>
    <property type="project" value="UniProtKB-KW"/>
</dbReference>
<dbReference type="NCBIfam" id="TIGR00180">
    <property type="entry name" value="parB_part"/>
    <property type="match status" value="1"/>
</dbReference>
<dbReference type="EMBL" id="MHUS01000021">
    <property type="protein sequence ID" value="OHA80645.1"/>
    <property type="molecule type" value="Genomic_DNA"/>
</dbReference>
<evidence type="ECO:0000259" key="4">
    <source>
        <dbReference type="SMART" id="SM00470"/>
    </source>
</evidence>
<name>A0A1G2S6C6_9BACT</name>
<dbReference type="FunFam" id="1.10.10.2830:FF:000001">
    <property type="entry name" value="Chromosome partitioning protein ParB"/>
    <property type="match status" value="1"/>
</dbReference>
<dbReference type="InterPro" id="IPR057240">
    <property type="entry name" value="ParB_dimer_C"/>
</dbReference>
<evidence type="ECO:0000313" key="6">
    <source>
        <dbReference type="Proteomes" id="UP000176997"/>
    </source>
</evidence>
<dbReference type="Pfam" id="PF23552">
    <property type="entry name" value="ParB_C"/>
    <property type="match status" value="1"/>
</dbReference>
<reference evidence="5 6" key="1">
    <citation type="journal article" date="2016" name="Nat. Commun.">
        <title>Thousands of microbial genomes shed light on interconnected biogeochemical processes in an aquifer system.</title>
        <authorList>
            <person name="Anantharaman K."/>
            <person name="Brown C.T."/>
            <person name="Hug L.A."/>
            <person name="Sharon I."/>
            <person name="Castelle C.J."/>
            <person name="Probst A.J."/>
            <person name="Thomas B.C."/>
            <person name="Singh A."/>
            <person name="Wilkins M.J."/>
            <person name="Karaoz U."/>
            <person name="Brodie E.L."/>
            <person name="Williams K.H."/>
            <person name="Hubbard S.S."/>
            <person name="Banfield J.F."/>
        </authorList>
    </citation>
    <scope>NUCLEOTIDE SEQUENCE [LARGE SCALE GENOMIC DNA]</scope>
</reference>
<dbReference type="AlphaFoldDB" id="A0A1G2S6C6"/>
<accession>A0A1G2S6C6</accession>
<dbReference type="SUPFAM" id="SSF110849">
    <property type="entry name" value="ParB/Sulfiredoxin"/>
    <property type="match status" value="1"/>
</dbReference>
<dbReference type="SMART" id="SM00470">
    <property type="entry name" value="ParB"/>
    <property type="match status" value="1"/>
</dbReference>
<dbReference type="SUPFAM" id="SSF109709">
    <property type="entry name" value="KorB DNA-binding domain-like"/>
    <property type="match status" value="1"/>
</dbReference>
<feature type="domain" description="ParB-like N-terminal" evidence="4">
    <location>
        <begin position="11"/>
        <end position="113"/>
    </location>
</feature>
<organism evidence="5 6">
    <name type="scientific">Candidatus Yonathbacteria bacterium RIFCSPHIGHO2_01_FULL_51_10</name>
    <dbReference type="NCBI Taxonomy" id="1802723"/>
    <lineage>
        <taxon>Bacteria</taxon>
        <taxon>Candidatus Yonathiibacteriota</taxon>
    </lineage>
</organism>
<keyword evidence="2" id="KW-0159">Chromosome partition</keyword>
<dbReference type="InterPro" id="IPR036086">
    <property type="entry name" value="ParB/Sulfiredoxin_sf"/>
</dbReference>
<dbReference type="Gene3D" id="3.90.1530.30">
    <property type="match status" value="1"/>
</dbReference>
<comment type="similarity">
    <text evidence="1">Belongs to the ParB family.</text>
</comment>
<protein>
    <recommendedName>
        <fullName evidence="4">ParB-like N-terminal domain-containing protein</fullName>
    </recommendedName>
</protein>
<dbReference type="InterPro" id="IPR003115">
    <property type="entry name" value="ParB_N"/>
</dbReference>
<keyword evidence="3" id="KW-0238">DNA-binding</keyword>
<dbReference type="PANTHER" id="PTHR33375:SF1">
    <property type="entry name" value="CHROMOSOME-PARTITIONING PROTEIN PARB-RELATED"/>
    <property type="match status" value="1"/>
</dbReference>
<dbReference type="Pfam" id="PF02195">
    <property type="entry name" value="ParB_N"/>
    <property type="match status" value="1"/>
</dbReference>
<dbReference type="STRING" id="1802723.A2675_02760"/>
<dbReference type="FunFam" id="3.90.1530.30:FF:000001">
    <property type="entry name" value="Chromosome partitioning protein ParB"/>
    <property type="match status" value="1"/>
</dbReference>
<dbReference type="CDD" id="cd16393">
    <property type="entry name" value="SPO0J_N"/>
    <property type="match status" value="1"/>
</dbReference>
<dbReference type="Pfam" id="PF17762">
    <property type="entry name" value="HTH_ParB"/>
    <property type="match status" value="1"/>
</dbReference>
<evidence type="ECO:0000256" key="1">
    <source>
        <dbReference type="ARBA" id="ARBA00006295"/>
    </source>
</evidence>
<gene>
    <name evidence="5" type="ORF">A2675_02760</name>
</gene>
<dbReference type="Proteomes" id="UP000176997">
    <property type="component" value="Unassembled WGS sequence"/>
</dbReference>
<dbReference type="InterPro" id="IPR041468">
    <property type="entry name" value="HTH_ParB/Spo0J"/>
</dbReference>